<dbReference type="Proteomes" id="UP000799757">
    <property type="component" value="Unassembled WGS sequence"/>
</dbReference>
<evidence type="ECO:0000313" key="2">
    <source>
        <dbReference type="EMBL" id="KAF2801125.1"/>
    </source>
</evidence>
<keyword evidence="3" id="KW-1185">Reference proteome</keyword>
<evidence type="ECO:0000313" key="3">
    <source>
        <dbReference type="Proteomes" id="UP000799757"/>
    </source>
</evidence>
<dbReference type="AlphaFoldDB" id="A0A6A6XYN0"/>
<dbReference type="EMBL" id="MU001738">
    <property type="protein sequence ID" value="KAF2801125.1"/>
    <property type="molecule type" value="Genomic_DNA"/>
</dbReference>
<feature type="compositionally biased region" description="Polar residues" evidence="1">
    <location>
        <begin position="125"/>
        <end position="137"/>
    </location>
</feature>
<sequence>MLIFEIPPLMVRCFNGKREYVKLFKKSVSPVNILSRTLDKKPFNRHELESKLAILVLLELFQAATSCLAAAPHIQSYDSQPAQRRFSPLFLPHKDEDDDNRRLVNALTRACQHTRPNGFGFKLSQRGQRSAPNSTNKARPPEIVGRRATCQGFLDVFLKESSAIRRRVVSHRHF</sequence>
<feature type="region of interest" description="Disordered" evidence="1">
    <location>
        <begin position="118"/>
        <end position="140"/>
    </location>
</feature>
<reference evidence="2" key="1">
    <citation type="journal article" date="2020" name="Stud. Mycol.">
        <title>101 Dothideomycetes genomes: a test case for predicting lifestyles and emergence of pathogens.</title>
        <authorList>
            <person name="Haridas S."/>
            <person name="Albert R."/>
            <person name="Binder M."/>
            <person name="Bloem J."/>
            <person name="Labutti K."/>
            <person name="Salamov A."/>
            <person name="Andreopoulos B."/>
            <person name="Baker S."/>
            <person name="Barry K."/>
            <person name="Bills G."/>
            <person name="Bluhm B."/>
            <person name="Cannon C."/>
            <person name="Castanera R."/>
            <person name="Culley D."/>
            <person name="Daum C."/>
            <person name="Ezra D."/>
            <person name="Gonzalez J."/>
            <person name="Henrissat B."/>
            <person name="Kuo A."/>
            <person name="Liang C."/>
            <person name="Lipzen A."/>
            <person name="Lutzoni F."/>
            <person name="Magnuson J."/>
            <person name="Mondo S."/>
            <person name="Nolan M."/>
            <person name="Ohm R."/>
            <person name="Pangilinan J."/>
            <person name="Park H.-J."/>
            <person name="Ramirez L."/>
            <person name="Alfaro M."/>
            <person name="Sun H."/>
            <person name="Tritt A."/>
            <person name="Yoshinaga Y."/>
            <person name="Zwiers L.-H."/>
            <person name="Turgeon B."/>
            <person name="Goodwin S."/>
            <person name="Spatafora J."/>
            <person name="Crous P."/>
            <person name="Grigoriev I."/>
        </authorList>
    </citation>
    <scope>NUCLEOTIDE SEQUENCE</scope>
    <source>
        <strain evidence="2">CBS 109.77</strain>
    </source>
</reference>
<accession>A0A6A6XYN0</accession>
<proteinExistence type="predicted"/>
<gene>
    <name evidence="2" type="ORF">K505DRAFT_172</name>
</gene>
<protein>
    <submittedName>
        <fullName evidence="2">Uncharacterized protein</fullName>
    </submittedName>
</protein>
<name>A0A6A6XYN0_9PLEO</name>
<organism evidence="2 3">
    <name type="scientific">Melanomma pulvis-pyrius CBS 109.77</name>
    <dbReference type="NCBI Taxonomy" id="1314802"/>
    <lineage>
        <taxon>Eukaryota</taxon>
        <taxon>Fungi</taxon>
        <taxon>Dikarya</taxon>
        <taxon>Ascomycota</taxon>
        <taxon>Pezizomycotina</taxon>
        <taxon>Dothideomycetes</taxon>
        <taxon>Pleosporomycetidae</taxon>
        <taxon>Pleosporales</taxon>
        <taxon>Melanommataceae</taxon>
        <taxon>Melanomma</taxon>
    </lineage>
</organism>
<evidence type="ECO:0000256" key="1">
    <source>
        <dbReference type="SAM" id="MobiDB-lite"/>
    </source>
</evidence>